<gene>
    <name evidence="7" type="primary">mbtK</name>
    <name evidence="7" type="ORF">ERS450000_03355</name>
</gene>
<dbReference type="GO" id="GO:0016410">
    <property type="term" value="F:N-acyltransferase activity"/>
    <property type="evidence" value="ECO:0007669"/>
    <property type="project" value="TreeGrafter"/>
</dbReference>
<sequence length="248" mass="28003">MTKVRMTKVRMTKVTSERSTTSMNPTGTPRIETTSRLARELTDIPDEVRRAPAPVVPEFGAPYSLRVVDADGSDPAMITEWMSRPHLVQTWEQDWPLERRLDNLTAQLAGTYSRPCVLGVDFAALDRPEIGHREVAYVELYRPAKDEIGRLYHAGPRDMAFHIATAETVLLGKGVVSGWIGLLPGAVWAAEPECRRLLCDPDHRNLPMRKALEKNGWQLLGEFDVRPDRRIALYVLPREPQDMPALRA</sequence>
<dbReference type="PANTHER" id="PTHR31438:SF1">
    <property type="entry name" value="LYSINE N-ACYLTRANSFERASE C17G9.06C-RELATED"/>
    <property type="match status" value="1"/>
</dbReference>
<name>A0A0H5NV71_NOCFR</name>
<feature type="region of interest" description="Disordered" evidence="5">
    <location>
        <begin position="1"/>
        <end position="29"/>
    </location>
</feature>
<dbReference type="PANTHER" id="PTHR31438">
    <property type="entry name" value="LYSINE N-ACYLTRANSFERASE C17G9.06C-RELATED"/>
    <property type="match status" value="1"/>
</dbReference>
<evidence type="ECO:0000259" key="6">
    <source>
        <dbReference type="SMART" id="SM01006"/>
    </source>
</evidence>
<proteinExistence type="predicted"/>
<keyword evidence="7" id="KW-0012">Acyltransferase</keyword>
<dbReference type="KEGG" id="nfr:ERS450000_03355"/>
<protein>
    <recommendedName>
        <fullName evidence="3">Lysine N-acyltransferase MbtK</fullName>
    </recommendedName>
    <alternativeName>
        <fullName evidence="4">Mycobactin synthase protein K</fullName>
    </alternativeName>
</protein>
<dbReference type="InterPro" id="IPR016181">
    <property type="entry name" value="Acyl_CoA_acyltransferase"/>
</dbReference>
<dbReference type="SUPFAM" id="SSF55729">
    <property type="entry name" value="Acyl-CoA N-acyltransferases (Nat)"/>
    <property type="match status" value="1"/>
</dbReference>
<comment type="function">
    <text evidence="1">Acyltransferase required for the direct transfer of medium- to long-chain fatty acyl moieties from a carrier protein (MbtL) on to the epsilon-amino group of lysine residue in the mycobactin core.</text>
</comment>
<evidence type="ECO:0000313" key="7">
    <source>
        <dbReference type="EMBL" id="CRY79163.1"/>
    </source>
</evidence>
<feature type="compositionally biased region" description="Basic residues" evidence="5">
    <location>
        <begin position="1"/>
        <end position="11"/>
    </location>
</feature>
<dbReference type="GO" id="GO:0019290">
    <property type="term" value="P:siderophore biosynthetic process"/>
    <property type="evidence" value="ECO:0007669"/>
    <property type="project" value="InterPro"/>
</dbReference>
<dbReference type="Gene3D" id="3.40.630.30">
    <property type="match status" value="1"/>
</dbReference>
<dbReference type="Pfam" id="PF13523">
    <property type="entry name" value="Acetyltransf_8"/>
    <property type="match status" value="1"/>
</dbReference>
<accession>A0A0H5NV71</accession>
<feature type="compositionally biased region" description="Polar residues" evidence="5">
    <location>
        <begin position="13"/>
        <end position="29"/>
    </location>
</feature>
<dbReference type="UniPathway" id="UPA00011"/>
<feature type="domain" description="Acyltransferase MbtK/IucB-like conserved" evidence="6">
    <location>
        <begin position="66"/>
        <end position="114"/>
    </location>
</feature>
<evidence type="ECO:0000256" key="2">
    <source>
        <dbReference type="ARBA" id="ARBA00005102"/>
    </source>
</evidence>
<dbReference type="SMART" id="SM01006">
    <property type="entry name" value="AlcB"/>
    <property type="match status" value="1"/>
</dbReference>
<evidence type="ECO:0000256" key="1">
    <source>
        <dbReference type="ARBA" id="ARBA00003818"/>
    </source>
</evidence>
<dbReference type="EMBL" id="LN868938">
    <property type="protein sequence ID" value="CRY79163.1"/>
    <property type="molecule type" value="Genomic_DNA"/>
</dbReference>
<comment type="pathway">
    <text evidence="2">Siderophore biosynthesis; mycobactin biosynthesis.</text>
</comment>
<evidence type="ECO:0000256" key="4">
    <source>
        <dbReference type="ARBA" id="ARBA00031122"/>
    </source>
</evidence>
<reference evidence="8" key="1">
    <citation type="submission" date="2015-03" db="EMBL/GenBank/DDBJ databases">
        <authorList>
            <consortium name="Pathogen Informatics"/>
        </authorList>
    </citation>
    <scope>NUCLEOTIDE SEQUENCE [LARGE SCALE GENOMIC DNA]</scope>
    <source>
        <strain evidence="8">NCTC11134</strain>
    </source>
</reference>
<dbReference type="InterPro" id="IPR019432">
    <property type="entry name" value="Acyltransferase_MbtK/IucB-like"/>
</dbReference>
<evidence type="ECO:0000256" key="5">
    <source>
        <dbReference type="SAM" id="MobiDB-lite"/>
    </source>
</evidence>
<evidence type="ECO:0000313" key="8">
    <source>
        <dbReference type="Proteomes" id="UP000057820"/>
    </source>
</evidence>
<dbReference type="Proteomes" id="UP000057820">
    <property type="component" value="Chromosome 1"/>
</dbReference>
<organism evidence="7 8">
    <name type="scientific">Nocardia farcinica</name>
    <dbReference type="NCBI Taxonomy" id="37329"/>
    <lineage>
        <taxon>Bacteria</taxon>
        <taxon>Bacillati</taxon>
        <taxon>Actinomycetota</taxon>
        <taxon>Actinomycetes</taxon>
        <taxon>Mycobacteriales</taxon>
        <taxon>Nocardiaceae</taxon>
        <taxon>Nocardia</taxon>
    </lineage>
</organism>
<dbReference type="AlphaFoldDB" id="A0A0H5NV71"/>
<keyword evidence="7" id="KW-0808">Transferase</keyword>
<evidence type="ECO:0000256" key="3">
    <source>
        <dbReference type="ARBA" id="ARBA00020586"/>
    </source>
</evidence>